<feature type="site" description="Important for channel permeability" evidence="7">
    <location>
        <position position="264"/>
    </location>
</feature>
<evidence type="ECO:0000313" key="9">
    <source>
        <dbReference type="EMBL" id="RMA73149.1"/>
    </source>
</evidence>
<feature type="transmembrane region" description="Helical" evidence="8">
    <location>
        <begin position="68"/>
        <end position="85"/>
    </location>
</feature>
<dbReference type="Gene3D" id="1.10.3430.10">
    <property type="entry name" value="Ammonium transporter AmtB like domains"/>
    <property type="match status" value="1"/>
</dbReference>
<dbReference type="PANTHER" id="PTHR10464:SF4">
    <property type="entry name" value="UREA TRANSPORTER"/>
    <property type="match status" value="1"/>
</dbReference>
<dbReference type="PANTHER" id="PTHR10464">
    <property type="entry name" value="UREA TRANSPORTER"/>
    <property type="match status" value="1"/>
</dbReference>
<keyword evidence="3" id="KW-1003">Cell membrane</keyword>
<comment type="caution">
    <text evidence="9">The sequence shown here is derived from an EMBL/GenBank/DDBJ whole genome shotgun (WGS) entry which is preliminary data.</text>
</comment>
<comment type="similarity">
    <text evidence="2">Belongs to the urea transporter family.</text>
</comment>
<evidence type="ECO:0000256" key="6">
    <source>
        <dbReference type="ARBA" id="ARBA00023136"/>
    </source>
</evidence>
<feature type="transmembrane region" description="Helical" evidence="8">
    <location>
        <begin position="160"/>
        <end position="182"/>
    </location>
</feature>
<evidence type="ECO:0000256" key="7">
    <source>
        <dbReference type="PIRSR" id="PIRSR016502-1"/>
    </source>
</evidence>
<feature type="transmembrane region" description="Helical" evidence="8">
    <location>
        <begin position="118"/>
        <end position="140"/>
    </location>
</feature>
<keyword evidence="6 8" id="KW-0472">Membrane</keyword>
<feature type="transmembrane region" description="Helical" evidence="8">
    <location>
        <begin position="28"/>
        <end position="56"/>
    </location>
</feature>
<gene>
    <name evidence="9" type="ORF">BC961_2756</name>
</gene>
<dbReference type="InterPro" id="IPR004937">
    <property type="entry name" value="Urea_transporter"/>
</dbReference>
<keyword evidence="4 8" id="KW-0812">Transmembrane</keyword>
<dbReference type="AlphaFoldDB" id="A0A3L9ZP09"/>
<accession>A0A3L9ZP09</accession>
<dbReference type="EMBL" id="REFH01000011">
    <property type="protein sequence ID" value="RMA73149.1"/>
    <property type="molecule type" value="Genomic_DNA"/>
</dbReference>
<dbReference type="GO" id="GO:0005886">
    <property type="term" value="C:plasma membrane"/>
    <property type="evidence" value="ECO:0007669"/>
    <property type="project" value="UniProtKB-SubCell"/>
</dbReference>
<organism evidence="9 10">
    <name type="scientific">Flavobacterium weaverense</name>
    <dbReference type="NCBI Taxonomy" id="271156"/>
    <lineage>
        <taxon>Bacteria</taxon>
        <taxon>Pseudomonadati</taxon>
        <taxon>Bacteroidota</taxon>
        <taxon>Flavobacteriia</taxon>
        <taxon>Flavobacteriales</taxon>
        <taxon>Flavobacteriaceae</taxon>
        <taxon>Flavobacterium</taxon>
    </lineage>
</organism>
<feature type="transmembrane region" description="Helical" evidence="8">
    <location>
        <begin position="91"/>
        <end position="111"/>
    </location>
</feature>
<sequence>MKEIKTIVQTVLKGIGQIMLQDSAWTGLLFLIAISYDSILMGVAALASTIIGTATAKVLKFEDANIKAGLYGFNATLIGVGLIFFFESSLLIWACIILGSMVSTLLMEFSIRKKIPFFTFPFIVVTVIAILVMDHFSLAAHNKIEAVEEMMELQDFNVAAHAYSEIIFKGTIVAGLLFFVGVFLNNPTAALYGFVAAIFAGAIAHYGHNSERLIDDGMFSFNAVLCGIALSGAKPRDGFYVLLSVLIATYFDIFMMHNGWITLTFPFVLSMWVVVPLKKIVASFESKTQPLTNE</sequence>
<evidence type="ECO:0000256" key="5">
    <source>
        <dbReference type="ARBA" id="ARBA00022989"/>
    </source>
</evidence>
<feature type="transmembrane region" description="Helical" evidence="8">
    <location>
        <begin position="189"/>
        <end position="207"/>
    </location>
</feature>
<evidence type="ECO:0000256" key="1">
    <source>
        <dbReference type="ARBA" id="ARBA00004651"/>
    </source>
</evidence>
<protein>
    <submittedName>
        <fullName evidence="9">Urea transporter</fullName>
    </submittedName>
</protein>
<keyword evidence="5 8" id="KW-1133">Transmembrane helix</keyword>
<dbReference type="GO" id="GO:0015204">
    <property type="term" value="F:urea transmembrane transporter activity"/>
    <property type="evidence" value="ECO:0007669"/>
    <property type="project" value="InterPro"/>
</dbReference>
<evidence type="ECO:0000256" key="3">
    <source>
        <dbReference type="ARBA" id="ARBA00022475"/>
    </source>
</evidence>
<evidence type="ECO:0000313" key="10">
    <source>
        <dbReference type="Proteomes" id="UP000280368"/>
    </source>
</evidence>
<keyword evidence="10" id="KW-1185">Reference proteome</keyword>
<comment type="subcellular location">
    <subcellularLocation>
        <location evidence="1">Cell membrane</location>
        <topology evidence="1">Multi-pass membrane protein</topology>
    </subcellularLocation>
</comment>
<dbReference type="RefSeq" id="WP_121926314.1">
    <property type="nucleotide sequence ID" value="NZ_CBCSGA010000024.1"/>
</dbReference>
<evidence type="ECO:0000256" key="4">
    <source>
        <dbReference type="ARBA" id="ARBA00022692"/>
    </source>
</evidence>
<name>A0A3L9ZP09_9FLAO</name>
<reference evidence="9 10" key="1">
    <citation type="submission" date="2018-10" db="EMBL/GenBank/DDBJ databases">
        <title>Genomic Encyclopedia of Archaeal and Bacterial Type Strains, Phase II (KMG-II): from individual species to whole genera.</title>
        <authorList>
            <person name="Goeker M."/>
        </authorList>
    </citation>
    <scope>NUCLEOTIDE SEQUENCE [LARGE SCALE GENOMIC DNA]</scope>
    <source>
        <strain evidence="9 10">DSM 19727</strain>
    </source>
</reference>
<proteinExistence type="inferred from homology"/>
<dbReference type="PIRSF" id="PIRSF016502">
    <property type="entry name" value="Urea_transporter"/>
    <property type="match status" value="1"/>
</dbReference>
<evidence type="ECO:0000256" key="8">
    <source>
        <dbReference type="SAM" id="Phobius"/>
    </source>
</evidence>
<feature type="transmembrane region" description="Helical" evidence="8">
    <location>
        <begin position="260"/>
        <end position="277"/>
    </location>
</feature>
<dbReference type="Pfam" id="PF03253">
    <property type="entry name" value="UT"/>
    <property type="match status" value="1"/>
</dbReference>
<dbReference type="Proteomes" id="UP000280368">
    <property type="component" value="Unassembled WGS sequence"/>
</dbReference>
<dbReference type="OrthoDB" id="279428at2"/>
<evidence type="ECO:0000256" key="2">
    <source>
        <dbReference type="ARBA" id="ARBA00005914"/>
    </source>
</evidence>
<dbReference type="InterPro" id="IPR029020">
    <property type="entry name" value="Ammonium/urea_transptr"/>
</dbReference>